<evidence type="ECO:0000256" key="2">
    <source>
        <dbReference type="ARBA" id="ARBA00022448"/>
    </source>
</evidence>
<dbReference type="GO" id="GO:0006865">
    <property type="term" value="P:amino acid transport"/>
    <property type="evidence" value="ECO:0007669"/>
    <property type="project" value="TreeGrafter"/>
</dbReference>
<evidence type="ECO:0000259" key="5">
    <source>
        <dbReference type="SMART" id="SM00062"/>
    </source>
</evidence>
<dbReference type="SUPFAM" id="SSF53850">
    <property type="entry name" value="Periplasmic binding protein-like II"/>
    <property type="match status" value="1"/>
</dbReference>
<name>A0A381ILS8_AMIAI</name>
<evidence type="ECO:0000313" key="6">
    <source>
        <dbReference type="EMBL" id="SUY29206.1"/>
    </source>
</evidence>
<keyword evidence="3 4" id="KW-0732">Signal</keyword>
<dbReference type="Proteomes" id="UP000254701">
    <property type="component" value="Unassembled WGS sequence"/>
</dbReference>
<dbReference type="RefSeq" id="WP_115734447.1">
    <property type="nucleotide sequence ID" value="NZ_BAAAVY010000013.1"/>
</dbReference>
<evidence type="ECO:0000313" key="7">
    <source>
        <dbReference type="Proteomes" id="UP000254701"/>
    </source>
</evidence>
<dbReference type="CDD" id="cd13692">
    <property type="entry name" value="PBP2_BztA"/>
    <property type="match status" value="1"/>
</dbReference>
<dbReference type="OrthoDB" id="9777941at2"/>
<proteinExistence type="inferred from homology"/>
<evidence type="ECO:0000256" key="4">
    <source>
        <dbReference type="SAM" id="SignalP"/>
    </source>
</evidence>
<dbReference type="InterPro" id="IPR001638">
    <property type="entry name" value="Solute-binding_3/MltF_N"/>
</dbReference>
<organism evidence="6 7">
    <name type="scientific">Aminobacter aminovorans</name>
    <name type="common">Chelatobacter heintzii</name>
    <dbReference type="NCBI Taxonomy" id="83263"/>
    <lineage>
        <taxon>Bacteria</taxon>
        <taxon>Pseudomonadati</taxon>
        <taxon>Pseudomonadota</taxon>
        <taxon>Alphaproteobacteria</taxon>
        <taxon>Hyphomicrobiales</taxon>
        <taxon>Phyllobacteriaceae</taxon>
        <taxon>Aminobacter</taxon>
    </lineage>
</organism>
<comment type="similarity">
    <text evidence="1">Belongs to the bacterial solute-binding protein 3 family.</text>
</comment>
<dbReference type="SMART" id="SM00062">
    <property type="entry name" value="PBPb"/>
    <property type="match status" value="1"/>
</dbReference>
<dbReference type="EMBL" id="UFSM01000003">
    <property type="protein sequence ID" value="SUY29206.1"/>
    <property type="molecule type" value="Genomic_DNA"/>
</dbReference>
<feature type="domain" description="Solute-binding protein family 3/N-terminal" evidence="5">
    <location>
        <begin position="39"/>
        <end position="269"/>
    </location>
</feature>
<dbReference type="Pfam" id="PF00497">
    <property type="entry name" value="SBP_bac_3"/>
    <property type="match status" value="1"/>
</dbReference>
<dbReference type="InterPro" id="IPR051455">
    <property type="entry name" value="Bact_solute-bind_prot3"/>
</dbReference>
<dbReference type="Gene3D" id="3.40.190.10">
    <property type="entry name" value="Periplasmic binding protein-like II"/>
    <property type="match status" value="2"/>
</dbReference>
<keyword evidence="2" id="KW-0813">Transport</keyword>
<feature type="chain" id="PRO_5016838671" evidence="4">
    <location>
        <begin position="28"/>
        <end position="344"/>
    </location>
</feature>
<protein>
    <submittedName>
        <fullName evidence="6">PEB1</fullName>
    </submittedName>
</protein>
<accession>A0A381ILS8</accession>
<reference evidence="6 7" key="1">
    <citation type="submission" date="2018-06" db="EMBL/GenBank/DDBJ databases">
        <authorList>
            <consortium name="Pathogen Informatics"/>
            <person name="Doyle S."/>
        </authorList>
    </citation>
    <scope>NUCLEOTIDE SEQUENCE [LARGE SCALE GENOMIC DNA]</scope>
    <source>
        <strain evidence="6 7">NCTC10684</strain>
    </source>
</reference>
<gene>
    <name evidence="6" type="primary">peb1A_5</name>
    <name evidence="6" type="ORF">NCTC10684_05438</name>
</gene>
<dbReference type="PANTHER" id="PTHR30085:SF7">
    <property type="entry name" value="AMINO-ACID ABC TRANSPORTER-BINDING PROTEIN YHDW-RELATED"/>
    <property type="match status" value="1"/>
</dbReference>
<sequence length="344" mass="36878">MNNLLNNRLAAAMLLAAAAGASAPAQAGATIDAIRQRGEVVCGVSTGIGGFSIADSSGQWTGLTTDFCRAVSAAVLGDAAKEKFVPLSPQQRFTALQSGEVDMLTTVATWTLTRDASLGLLYAGVYFYDGQGFLVPKSLDLKGARDLDGASICTATGTTSELNLADYFRANGKKFTPVVFESQNEARAAFFSGRCQAFSADMSYLSSVRASDAPNPDEWVILPEMISKEPLGPVVGRNDLEWYTVAKWTLMALIEAEEKGITQGNVDQMKDSQDPTIQRLLGTSGDMGEKLGLDAGWAYRAIKRGGNYGEIFERNVGPKTPLRMERNANALWTQGGQMYALPVR</sequence>
<feature type="signal peptide" evidence="4">
    <location>
        <begin position="1"/>
        <end position="27"/>
    </location>
</feature>
<evidence type="ECO:0000256" key="1">
    <source>
        <dbReference type="ARBA" id="ARBA00010333"/>
    </source>
</evidence>
<evidence type="ECO:0000256" key="3">
    <source>
        <dbReference type="ARBA" id="ARBA00022729"/>
    </source>
</evidence>
<dbReference type="AlphaFoldDB" id="A0A381ILS8"/>
<dbReference type="PANTHER" id="PTHR30085">
    <property type="entry name" value="AMINO ACID ABC TRANSPORTER PERMEASE"/>
    <property type="match status" value="1"/>
</dbReference>